<dbReference type="PANTHER" id="PTHR47027">
    <property type="entry name" value="REVERSE TRANSCRIPTASE DOMAIN-CONTAINING PROTEIN"/>
    <property type="match status" value="1"/>
</dbReference>
<comment type="caution">
    <text evidence="2">The sequence shown here is derived from an EMBL/GenBank/DDBJ whole genome shotgun (WGS) entry which is preliminary data.</text>
</comment>
<evidence type="ECO:0000313" key="3">
    <source>
        <dbReference type="Proteomes" id="UP000762676"/>
    </source>
</evidence>
<evidence type="ECO:0000259" key="1">
    <source>
        <dbReference type="Pfam" id="PF00078"/>
    </source>
</evidence>
<keyword evidence="3" id="KW-1185">Reference proteome</keyword>
<dbReference type="Pfam" id="PF00078">
    <property type="entry name" value="RVT_1"/>
    <property type="match status" value="1"/>
</dbReference>
<gene>
    <name evidence="2" type="ORF">ElyMa_006285700</name>
</gene>
<sequence length="170" mass="18757">MRKYNINSNLISVKENLFNKATSVVFSNNNIEDWFRTTVGMRQGCLLSPTPFNSYIFLERILIDALEDHFGTVSIGGRPITILRFADDIDGLAGNVALYGLASLVEHLDKASSTFGKEISVEKTKIMNNSKESSKKNKGSNATRQPRWLGQAGSVLAIHTFCGCCVHTIV</sequence>
<evidence type="ECO:0000313" key="2">
    <source>
        <dbReference type="EMBL" id="GFR95947.1"/>
    </source>
</evidence>
<organism evidence="2 3">
    <name type="scientific">Elysia marginata</name>
    <dbReference type="NCBI Taxonomy" id="1093978"/>
    <lineage>
        <taxon>Eukaryota</taxon>
        <taxon>Metazoa</taxon>
        <taxon>Spiralia</taxon>
        <taxon>Lophotrochozoa</taxon>
        <taxon>Mollusca</taxon>
        <taxon>Gastropoda</taxon>
        <taxon>Heterobranchia</taxon>
        <taxon>Euthyneura</taxon>
        <taxon>Panpulmonata</taxon>
        <taxon>Sacoglossa</taxon>
        <taxon>Placobranchoidea</taxon>
        <taxon>Plakobranchidae</taxon>
        <taxon>Elysia</taxon>
    </lineage>
</organism>
<protein>
    <submittedName>
        <fullName evidence="2">Endonuclease-reverse transcriptase</fullName>
    </submittedName>
</protein>
<feature type="domain" description="Reverse transcriptase" evidence="1">
    <location>
        <begin position="21"/>
        <end position="150"/>
    </location>
</feature>
<dbReference type="InterPro" id="IPR000477">
    <property type="entry name" value="RT_dom"/>
</dbReference>
<dbReference type="Proteomes" id="UP000762676">
    <property type="component" value="Unassembled WGS sequence"/>
</dbReference>
<name>A0AAV4HCS6_9GAST</name>
<keyword evidence="2" id="KW-0540">Nuclease</keyword>
<dbReference type="PANTHER" id="PTHR47027:SF25">
    <property type="entry name" value="REVERSE TRANSCRIPTASE DOMAIN-CONTAINING PROTEIN"/>
    <property type="match status" value="1"/>
</dbReference>
<dbReference type="AlphaFoldDB" id="A0AAV4HCS6"/>
<dbReference type="GO" id="GO:0004519">
    <property type="term" value="F:endonuclease activity"/>
    <property type="evidence" value="ECO:0007669"/>
    <property type="project" value="UniProtKB-KW"/>
</dbReference>
<accession>A0AAV4HCS6</accession>
<keyword evidence="2" id="KW-0378">Hydrolase</keyword>
<keyword evidence="2" id="KW-0255">Endonuclease</keyword>
<dbReference type="EMBL" id="BMAT01012639">
    <property type="protein sequence ID" value="GFR95947.1"/>
    <property type="molecule type" value="Genomic_DNA"/>
</dbReference>
<proteinExistence type="predicted"/>
<reference evidence="2 3" key="1">
    <citation type="journal article" date="2021" name="Elife">
        <title>Chloroplast acquisition without the gene transfer in kleptoplastic sea slugs, Plakobranchus ocellatus.</title>
        <authorList>
            <person name="Maeda T."/>
            <person name="Takahashi S."/>
            <person name="Yoshida T."/>
            <person name="Shimamura S."/>
            <person name="Takaki Y."/>
            <person name="Nagai Y."/>
            <person name="Toyoda A."/>
            <person name="Suzuki Y."/>
            <person name="Arimoto A."/>
            <person name="Ishii H."/>
            <person name="Satoh N."/>
            <person name="Nishiyama T."/>
            <person name="Hasebe M."/>
            <person name="Maruyama T."/>
            <person name="Minagawa J."/>
            <person name="Obokata J."/>
            <person name="Shigenobu S."/>
        </authorList>
    </citation>
    <scope>NUCLEOTIDE SEQUENCE [LARGE SCALE GENOMIC DNA]</scope>
</reference>